<dbReference type="OMA" id="MIPSSMM"/>
<proteinExistence type="inferred from homology"/>
<name>A0A1Y3BWL6_HELAN</name>
<dbReference type="Pfam" id="PF05695">
    <property type="entry name" value="Ycf2"/>
    <property type="match status" value="1"/>
</dbReference>
<protein>
    <recommendedName>
        <fullName evidence="7">Ycf2 N-terminal domain-containing protein</fullName>
    </recommendedName>
</protein>
<reference evidence="8" key="1">
    <citation type="submission" date="2017-02" db="EMBL/GenBank/DDBJ databases">
        <title>Sunflower complete genome.</title>
        <authorList>
            <person name="Langlade N."/>
            <person name="Munos S."/>
        </authorList>
    </citation>
    <scope>NUCLEOTIDE SEQUENCE [LARGE SCALE GENOMIC DNA]</scope>
    <source>
        <tissue evidence="8">Leaves</tissue>
    </source>
</reference>
<comment type="subcellular location">
    <subcellularLocation>
        <location evidence="2">Plastid</location>
    </subcellularLocation>
</comment>
<dbReference type="EMBL" id="KZ114109">
    <property type="protein sequence ID" value="OTF84274.1"/>
    <property type="molecule type" value="Genomic_DNA"/>
</dbReference>
<dbReference type="GO" id="GO:0005524">
    <property type="term" value="F:ATP binding"/>
    <property type="evidence" value="ECO:0007669"/>
    <property type="project" value="UniProtKB-KW"/>
</dbReference>
<evidence type="ECO:0000256" key="3">
    <source>
        <dbReference type="ARBA" id="ARBA00009361"/>
    </source>
</evidence>
<dbReference type="GO" id="GO:0009536">
    <property type="term" value="C:plastid"/>
    <property type="evidence" value="ECO:0007669"/>
    <property type="project" value="UniProtKB-SubCell"/>
</dbReference>
<dbReference type="STRING" id="4232.A0A1Y3BWL6"/>
<evidence type="ECO:0000259" key="7">
    <source>
        <dbReference type="Pfam" id="PF05695"/>
    </source>
</evidence>
<dbReference type="InParanoid" id="A0A1Y3BWL6"/>
<dbReference type="AlphaFoldDB" id="A0A1Y3BWL6"/>
<accession>A0A1Y3BWL6</accession>
<evidence type="ECO:0000313" key="8">
    <source>
        <dbReference type="EMBL" id="OTF84274.1"/>
    </source>
</evidence>
<keyword evidence="5" id="KW-0547">Nucleotide-binding</keyword>
<evidence type="ECO:0000256" key="6">
    <source>
        <dbReference type="ARBA" id="ARBA00022840"/>
    </source>
</evidence>
<organism evidence="8">
    <name type="scientific">Helianthus annuus</name>
    <name type="common">Common sunflower</name>
    <dbReference type="NCBI Taxonomy" id="4232"/>
    <lineage>
        <taxon>Eukaryota</taxon>
        <taxon>Viridiplantae</taxon>
        <taxon>Streptophyta</taxon>
        <taxon>Embryophyta</taxon>
        <taxon>Tracheophyta</taxon>
        <taxon>Spermatophyta</taxon>
        <taxon>Magnoliopsida</taxon>
        <taxon>eudicotyledons</taxon>
        <taxon>Gunneridae</taxon>
        <taxon>Pentapetalae</taxon>
        <taxon>asterids</taxon>
        <taxon>campanulids</taxon>
        <taxon>Asterales</taxon>
        <taxon>Asteraceae</taxon>
        <taxon>Asteroideae</taxon>
        <taxon>Heliantheae alliance</taxon>
        <taxon>Heliantheae</taxon>
        <taxon>Helianthus</taxon>
    </lineage>
</organism>
<evidence type="ECO:0000256" key="5">
    <source>
        <dbReference type="ARBA" id="ARBA00022741"/>
    </source>
</evidence>
<comment type="similarity">
    <text evidence="3">Belongs to the Ycf2 family.</text>
</comment>
<feature type="domain" description="Ycf2 N-terminal" evidence="7">
    <location>
        <begin position="1"/>
        <end position="97"/>
    </location>
</feature>
<evidence type="ECO:0000256" key="1">
    <source>
        <dbReference type="ARBA" id="ARBA00002329"/>
    </source>
</evidence>
<evidence type="ECO:0000256" key="4">
    <source>
        <dbReference type="ARBA" id="ARBA00022640"/>
    </source>
</evidence>
<dbReference type="InterPro" id="IPR056777">
    <property type="entry name" value="Ycf2_N"/>
</dbReference>
<dbReference type="PANTHER" id="PTHR33078">
    <property type="entry name" value="PROTEIN YCF2-RELATED"/>
    <property type="match status" value="1"/>
</dbReference>
<comment type="function">
    <text evidence="1">Probable ATPase of unknown function. Its presence in a non-photosynthetic plant (Epifagus virginiana) and experiments in tobacco indicate that it has an essential function which is probably not related to photosynthesis.</text>
</comment>
<evidence type="ECO:0000256" key="2">
    <source>
        <dbReference type="ARBA" id="ARBA00004474"/>
    </source>
</evidence>
<keyword evidence="4" id="KW-0934">Plastid</keyword>
<gene>
    <name evidence="8" type="ORF">HannXRQ_Chr00c0788g0577391</name>
</gene>
<keyword evidence="6" id="KW-0067">ATP-binding</keyword>
<sequence length="149" mass="17087">MIPSSMMSLRKILDRYPTSEPNSFWLKNLFLVALKQLGDSLGATAMGGGPAYGSNQYALRRKYLNIISSISSIYKYHTNPINRITFSRNTRHLSHTSKEIYSLIRKRKNVNGDWIDDKIEIPGLQTVIRLMMKKENSGSVLHLNDRKKD</sequence>